<dbReference type="Proteomes" id="UP000033187">
    <property type="component" value="Chromosome 1"/>
</dbReference>
<reference evidence="3" key="1">
    <citation type="submission" date="2015-02" db="EMBL/GenBank/DDBJ databases">
        <authorList>
            <person name="Chooi Y.-H."/>
        </authorList>
    </citation>
    <scope>NUCLEOTIDE SEQUENCE [LARGE SCALE GENOMIC DNA]</scope>
    <source>
        <strain evidence="3">strain Y</strain>
    </source>
</reference>
<evidence type="ECO:0000313" key="3">
    <source>
        <dbReference type="Proteomes" id="UP000033187"/>
    </source>
</evidence>
<protein>
    <recommendedName>
        <fullName evidence="4">Tat pathway signal sequence domain protein</fullName>
    </recommendedName>
</protein>
<sequence>MSHKQFQCDVRSFLRNVADSGSWRLAFLSALAACLTAFAPLSTMAQDQQEPAKAAPSTENGQIEVELNKLETIDTGCRIYVVVNNKSDTEFKTLKLDLVLFRTDGIVDQRFFVDLAPLRKEKRIVKLFELSKVACNDIGSFLVNDVVECRNTTESVDNCLSRMSVSSLAKAKLSK</sequence>
<evidence type="ECO:0008006" key="4">
    <source>
        <dbReference type="Google" id="ProtNLM"/>
    </source>
</evidence>
<feature type="signal peptide" evidence="1">
    <location>
        <begin position="1"/>
        <end position="45"/>
    </location>
</feature>
<accession>A0A0D6JDC1</accession>
<evidence type="ECO:0000313" key="2">
    <source>
        <dbReference type="EMBL" id="CPR17224.1"/>
    </source>
</evidence>
<keyword evidence="1" id="KW-0732">Signal</keyword>
<dbReference type="RefSeq" id="WP_052743720.1">
    <property type="nucleotide sequence ID" value="NZ_LN829118.1"/>
</dbReference>
<dbReference type="OrthoDB" id="7707524at2"/>
<evidence type="ECO:0000256" key="1">
    <source>
        <dbReference type="SAM" id="SignalP"/>
    </source>
</evidence>
<name>A0A0D6JDC1_9HYPH</name>
<dbReference type="AlphaFoldDB" id="A0A0D6JDC1"/>
<dbReference type="EMBL" id="LN829119">
    <property type="protein sequence ID" value="CPR17224.1"/>
    <property type="molecule type" value="Genomic_DNA"/>
</dbReference>
<keyword evidence="3" id="KW-1185">Reference proteome</keyword>
<dbReference type="KEGG" id="fiy:BN1229_v1_1156"/>
<gene>
    <name evidence="2" type="ORF">YBN1229_v1_1156</name>
</gene>
<proteinExistence type="predicted"/>
<dbReference type="KEGG" id="fil:BN1229_v1_1157"/>
<organism evidence="2 3">
    <name type="scientific">Candidatus Filomicrobium marinum</name>
    <dbReference type="NCBI Taxonomy" id="1608628"/>
    <lineage>
        <taxon>Bacteria</taxon>
        <taxon>Pseudomonadati</taxon>
        <taxon>Pseudomonadota</taxon>
        <taxon>Alphaproteobacteria</taxon>
        <taxon>Hyphomicrobiales</taxon>
        <taxon>Hyphomicrobiaceae</taxon>
        <taxon>Filomicrobium</taxon>
    </lineage>
</organism>
<feature type="chain" id="PRO_5002306346" description="Tat pathway signal sequence domain protein" evidence="1">
    <location>
        <begin position="46"/>
        <end position="175"/>
    </location>
</feature>